<proteinExistence type="predicted"/>
<dbReference type="Proteomes" id="UP000181801">
    <property type="component" value="Unassembled WGS sequence"/>
</dbReference>
<evidence type="ECO:0000313" key="2">
    <source>
        <dbReference type="Proteomes" id="UP000181801"/>
    </source>
</evidence>
<sequence length="69" mass="7543">MSTNVYEFRHSISNARTEFMSVEESAATPVLVAAVDNDRMALLALKGILPQLLPAAQWMWGAGTSETFV</sequence>
<protein>
    <submittedName>
        <fullName evidence="1">Uncharacterized protein</fullName>
    </submittedName>
</protein>
<gene>
    <name evidence="1" type="ORF">BFS26_07520</name>
</gene>
<dbReference type="EMBL" id="MOAE01000036">
    <property type="protein sequence ID" value="OIN62738.1"/>
    <property type="molecule type" value="Genomic_DNA"/>
</dbReference>
<accession>A0A1S2VXR6</accession>
<comment type="caution">
    <text evidence="1">The sequence shown here is derived from an EMBL/GenBank/DDBJ whole genome shotgun (WGS) entry which is preliminary data.</text>
</comment>
<reference evidence="1 2" key="1">
    <citation type="journal article" date="2016" name="BMC Microbiol.">
        <title>Fucosyllactose and L-fucose utilization of infant Bifidobacterium longum and Bifidobacterium kashiwanohense.</title>
        <authorList>
            <person name="Bunesova V."/>
            <person name="Lacroix C."/>
            <person name="Schwab C."/>
        </authorList>
    </citation>
    <scope>NUCLEOTIDE SEQUENCE [LARGE SCALE GENOMIC DNA]</scope>
    <source>
        <strain evidence="1 2">BSM11-5</strain>
    </source>
</reference>
<evidence type="ECO:0000313" key="1">
    <source>
        <dbReference type="EMBL" id="OIN62738.1"/>
    </source>
</evidence>
<name>A0A1S2VXR6_BIFLN</name>
<dbReference type="AlphaFoldDB" id="A0A1S2VXR6"/>
<organism evidence="1 2">
    <name type="scientific">Bifidobacterium longum subsp. suis</name>
    <dbReference type="NCBI Taxonomy" id="1695"/>
    <lineage>
        <taxon>Bacteria</taxon>
        <taxon>Bacillati</taxon>
        <taxon>Actinomycetota</taxon>
        <taxon>Actinomycetes</taxon>
        <taxon>Bifidobacteriales</taxon>
        <taxon>Bifidobacteriaceae</taxon>
        <taxon>Bifidobacterium</taxon>
    </lineage>
</organism>